<organism evidence="1 2">
    <name type="scientific">Pleurodeles waltl</name>
    <name type="common">Iberian ribbed newt</name>
    <dbReference type="NCBI Taxonomy" id="8319"/>
    <lineage>
        <taxon>Eukaryota</taxon>
        <taxon>Metazoa</taxon>
        <taxon>Chordata</taxon>
        <taxon>Craniata</taxon>
        <taxon>Vertebrata</taxon>
        <taxon>Euteleostomi</taxon>
        <taxon>Amphibia</taxon>
        <taxon>Batrachia</taxon>
        <taxon>Caudata</taxon>
        <taxon>Salamandroidea</taxon>
        <taxon>Salamandridae</taxon>
        <taxon>Pleurodelinae</taxon>
        <taxon>Pleurodeles</taxon>
    </lineage>
</organism>
<sequence length="76" mass="8143">MPGPELGTNSSTPTNAKLDQILNAITATRQDLGARVDALATALGLLKEDQPKLADHITHTENELSEMHHSIMELVG</sequence>
<dbReference type="Proteomes" id="UP001066276">
    <property type="component" value="Chromosome 11"/>
</dbReference>
<reference evidence="1" key="1">
    <citation type="journal article" date="2022" name="bioRxiv">
        <title>Sequencing and chromosome-scale assembly of the giantPleurodeles waltlgenome.</title>
        <authorList>
            <person name="Brown T."/>
            <person name="Elewa A."/>
            <person name="Iarovenko S."/>
            <person name="Subramanian E."/>
            <person name="Araus A.J."/>
            <person name="Petzold A."/>
            <person name="Susuki M."/>
            <person name="Suzuki K.-i.T."/>
            <person name="Hayashi T."/>
            <person name="Toyoda A."/>
            <person name="Oliveira C."/>
            <person name="Osipova E."/>
            <person name="Leigh N.D."/>
            <person name="Simon A."/>
            <person name="Yun M.H."/>
        </authorList>
    </citation>
    <scope>NUCLEOTIDE SEQUENCE</scope>
    <source>
        <strain evidence="1">20211129_DDA</strain>
        <tissue evidence="1">Liver</tissue>
    </source>
</reference>
<dbReference type="EMBL" id="JANPWB010000015">
    <property type="protein sequence ID" value="KAJ1088062.1"/>
    <property type="molecule type" value="Genomic_DNA"/>
</dbReference>
<evidence type="ECO:0000313" key="1">
    <source>
        <dbReference type="EMBL" id="KAJ1088062.1"/>
    </source>
</evidence>
<name>A0AAV7L961_PLEWA</name>
<proteinExistence type="predicted"/>
<accession>A0AAV7L961</accession>
<evidence type="ECO:0000313" key="2">
    <source>
        <dbReference type="Proteomes" id="UP001066276"/>
    </source>
</evidence>
<protein>
    <submittedName>
        <fullName evidence="1">Uncharacterized protein</fullName>
    </submittedName>
</protein>
<dbReference type="AlphaFoldDB" id="A0AAV7L961"/>
<gene>
    <name evidence="1" type="ORF">NDU88_001221</name>
</gene>
<comment type="caution">
    <text evidence="1">The sequence shown here is derived from an EMBL/GenBank/DDBJ whole genome shotgun (WGS) entry which is preliminary data.</text>
</comment>
<keyword evidence="2" id="KW-1185">Reference proteome</keyword>